<dbReference type="Proteomes" id="UP001316184">
    <property type="component" value="Chromosome"/>
</dbReference>
<evidence type="ECO:0000313" key="3">
    <source>
        <dbReference type="Proteomes" id="UP001316184"/>
    </source>
</evidence>
<gene>
    <name evidence="2" type="ORF">NQV15_07615</name>
</gene>
<evidence type="ECO:0000259" key="1">
    <source>
        <dbReference type="Pfam" id="PF13460"/>
    </source>
</evidence>
<evidence type="ECO:0000313" key="2">
    <source>
        <dbReference type="EMBL" id="UUP15166.1"/>
    </source>
</evidence>
<reference evidence="2 3" key="1">
    <citation type="submission" date="2022-08" db="EMBL/GenBank/DDBJ databases">
        <title>novel species in genus Aeromicrobium.</title>
        <authorList>
            <person name="Ye L."/>
        </authorList>
    </citation>
    <scope>NUCLEOTIDE SEQUENCE [LARGE SCALE GENOMIC DNA]</scope>
    <source>
        <strain evidence="3">zg-Y1379</strain>
    </source>
</reference>
<dbReference type="PANTHER" id="PTHR15020">
    <property type="entry name" value="FLAVIN REDUCTASE-RELATED"/>
    <property type="match status" value="1"/>
</dbReference>
<sequence>MHVFIVGVTGAVGSLLAHELVARGDTVSGLVRHPAQRDELVTSGVTAGVGDLTLLSPGDLAPMIAYADAIVFTAGAGGGGTQATTAIDRDGVVKLIDAAHLTSVPPRFVLVSVFPEAWRERNLGPGFDHYIRVKKEADVALTKSKLSWVILRPSALQDDPGRGTVALGPAEIHDEITRADVAATLAAIVHEPRISQKILEVTAGTTPIDRAVASAI</sequence>
<dbReference type="Pfam" id="PF13460">
    <property type="entry name" value="NAD_binding_10"/>
    <property type="match status" value="1"/>
</dbReference>
<dbReference type="InterPro" id="IPR036291">
    <property type="entry name" value="NAD(P)-bd_dom_sf"/>
</dbReference>
<accession>A0ABY5MDA7</accession>
<dbReference type="SUPFAM" id="SSF51735">
    <property type="entry name" value="NAD(P)-binding Rossmann-fold domains"/>
    <property type="match status" value="1"/>
</dbReference>
<feature type="domain" description="NAD(P)-binding" evidence="1">
    <location>
        <begin position="7"/>
        <end position="192"/>
    </location>
</feature>
<dbReference type="Gene3D" id="3.40.50.720">
    <property type="entry name" value="NAD(P)-binding Rossmann-like Domain"/>
    <property type="match status" value="1"/>
</dbReference>
<dbReference type="PANTHER" id="PTHR15020:SF50">
    <property type="entry name" value="UPF0659 PROTEIN YMR090W"/>
    <property type="match status" value="1"/>
</dbReference>
<keyword evidence="3" id="KW-1185">Reference proteome</keyword>
<organism evidence="2 3">
    <name type="scientific">Aeromicrobium wangtongii</name>
    <dbReference type="NCBI Taxonomy" id="2969247"/>
    <lineage>
        <taxon>Bacteria</taxon>
        <taxon>Bacillati</taxon>
        <taxon>Actinomycetota</taxon>
        <taxon>Actinomycetes</taxon>
        <taxon>Propionibacteriales</taxon>
        <taxon>Nocardioidaceae</taxon>
        <taxon>Aeromicrobium</taxon>
    </lineage>
</organism>
<dbReference type="RefSeq" id="WP_232399220.1">
    <property type="nucleotide sequence ID" value="NZ_CP102173.1"/>
</dbReference>
<dbReference type="InterPro" id="IPR016040">
    <property type="entry name" value="NAD(P)-bd_dom"/>
</dbReference>
<proteinExistence type="predicted"/>
<name>A0ABY5MDA7_9ACTN</name>
<dbReference type="EMBL" id="CP102173">
    <property type="protein sequence ID" value="UUP15166.1"/>
    <property type="molecule type" value="Genomic_DNA"/>
</dbReference>
<protein>
    <submittedName>
        <fullName evidence="2">NAD(P)H-binding protein</fullName>
    </submittedName>
</protein>